<dbReference type="OrthoDB" id="9809635at2"/>
<feature type="signal peptide" evidence="2">
    <location>
        <begin position="1"/>
        <end position="21"/>
    </location>
</feature>
<accession>A0A563EWA5</accession>
<dbReference type="EMBL" id="VOBR01000008">
    <property type="protein sequence ID" value="TWP51424.1"/>
    <property type="molecule type" value="Genomic_DNA"/>
</dbReference>
<dbReference type="AlphaFoldDB" id="A0A563EWA5"/>
<keyword evidence="5" id="KW-1185">Reference proteome</keyword>
<dbReference type="SUPFAM" id="SSF56601">
    <property type="entry name" value="beta-lactamase/transpeptidase-like"/>
    <property type="match status" value="1"/>
</dbReference>
<reference evidence="4 5" key="1">
    <citation type="submission" date="2019-07" db="EMBL/GenBank/DDBJ databases">
        <title>Lentzea xizangensis sp. nov., isolated from Qinghai-Tibetan Plateau Soils.</title>
        <authorList>
            <person name="Huang J."/>
        </authorList>
    </citation>
    <scope>NUCLEOTIDE SEQUENCE [LARGE SCALE GENOMIC DNA]</scope>
    <source>
        <strain evidence="4 5">FXJ1.1311</strain>
    </source>
</reference>
<evidence type="ECO:0000259" key="3">
    <source>
        <dbReference type="Pfam" id="PF00144"/>
    </source>
</evidence>
<evidence type="ECO:0000256" key="1">
    <source>
        <dbReference type="ARBA" id="ARBA00022801"/>
    </source>
</evidence>
<dbReference type="Gene3D" id="3.40.710.10">
    <property type="entry name" value="DD-peptidase/beta-lactamase superfamily"/>
    <property type="match status" value="1"/>
</dbReference>
<gene>
    <name evidence="4" type="ORF">FKR81_14490</name>
</gene>
<sequence>MRIPALAALSAVLLVTAPASADTATGRFDRPQQGFAAPNTVLHKAVPDSVGLDPKPIDDALRQIQNYTRTQPRPLFSGAVTMLVHDGAIVTHDATGWAVRYANATTELPEAQRVPMAPDTIFDMASISKLFTSIAVMREVEAGRVDIDQPVSRYLPEFGVNGKADITVKQLLTHTSGLEPFIPLWKLYPDVPSRIKAVMDVKPKSTPGTTYVYSDLNLITLGELVKRVSGKPLDVLVREGVTQPLTMKDTGYNPPASKLDRIAATEFQSNPNRGIVRGSVHDENAWSLGGVAGHAGVFSTANDLAKLGQAVLNGGTHAGQRILSRQSVELMLTNFNHQFPDNAHGLGFELDQRWYMGQLASPGTAGHTGFTGTSLVIDRASRSIAILLTNRVHPSRDWGTINPARRVAADGLAKALAVKAPGGGYSFTPTRSGGTLSTPDLPAHAKKIEFDALVDLEPGDEVVVGDKTLQGYGKRRWQHVVIDTTAPKLTFTYTKTGQYGGRGVFVANLRITDHTGLLYDGDPIADGWSAVLR</sequence>
<name>A0A563EWA5_9PSEU</name>
<dbReference type="InterPro" id="IPR050789">
    <property type="entry name" value="Diverse_Enzym_Activities"/>
</dbReference>
<dbReference type="Pfam" id="PF00144">
    <property type="entry name" value="Beta-lactamase"/>
    <property type="match status" value="1"/>
</dbReference>
<organism evidence="4 5">
    <name type="scientific">Lentzea tibetensis</name>
    <dbReference type="NCBI Taxonomy" id="2591470"/>
    <lineage>
        <taxon>Bacteria</taxon>
        <taxon>Bacillati</taxon>
        <taxon>Actinomycetota</taxon>
        <taxon>Actinomycetes</taxon>
        <taxon>Pseudonocardiales</taxon>
        <taxon>Pseudonocardiaceae</taxon>
        <taxon>Lentzea</taxon>
    </lineage>
</organism>
<dbReference type="InterPro" id="IPR001466">
    <property type="entry name" value="Beta-lactam-related"/>
</dbReference>
<evidence type="ECO:0000256" key="2">
    <source>
        <dbReference type="SAM" id="SignalP"/>
    </source>
</evidence>
<keyword evidence="1" id="KW-0378">Hydrolase</keyword>
<proteinExistence type="predicted"/>
<dbReference type="PANTHER" id="PTHR43283:SF11">
    <property type="entry name" value="BETA-LACTAMASE-RELATED DOMAIN-CONTAINING PROTEIN"/>
    <property type="match status" value="1"/>
</dbReference>
<evidence type="ECO:0000313" key="5">
    <source>
        <dbReference type="Proteomes" id="UP000316639"/>
    </source>
</evidence>
<evidence type="ECO:0000313" key="4">
    <source>
        <dbReference type="EMBL" id="TWP51424.1"/>
    </source>
</evidence>
<dbReference type="RefSeq" id="WP_146352136.1">
    <property type="nucleotide sequence ID" value="NZ_VOBR01000008.1"/>
</dbReference>
<dbReference type="InterPro" id="IPR012338">
    <property type="entry name" value="Beta-lactam/transpept-like"/>
</dbReference>
<dbReference type="Proteomes" id="UP000316639">
    <property type="component" value="Unassembled WGS sequence"/>
</dbReference>
<protein>
    <submittedName>
        <fullName evidence="4">Beta-lactamase family protein</fullName>
    </submittedName>
</protein>
<comment type="caution">
    <text evidence="4">The sequence shown here is derived from an EMBL/GenBank/DDBJ whole genome shotgun (WGS) entry which is preliminary data.</text>
</comment>
<feature type="chain" id="PRO_5021778963" evidence="2">
    <location>
        <begin position="22"/>
        <end position="533"/>
    </location>
</feature>
<dbReference type="PANTHER" id="PTHR43283">
    <property type="entry name" value="BETA-LACTAMASE-RELATED"/>
    <property type="match status" value="1"/>
</dbReference>
<feature type="domain" description="Beta-lactamase-related" evidence="3">
    <location>
        <begin position="76"/>
        <end position="409"/>
    </location>
</feature>
<keyword evidence="2" id="KW-0732">Signal</keyword>
<dbReference type="GO" id="GO:0016787">
    <property type="term" value="F:hydrolase activity"/>
    <property type="evidence" value="ECO:0007669"/>
    <property type="project" value="UniProtKB-KW"/>
</dbReference>